<keyword evidence="4 6" id="KW-0143">Chaperone</keyword>
<evidence type="ECO:0000256" key="3">
    <source>
        <dbReference type="ARBA" id="ARBA00022840"/>
    </source>
</evidence>
<protein>
    <recommendedName>
        <fullName evidence="6">Chaperonin GroEL</fullName>
        <ecNumber evidence="6">5.6.1.7</ecNumber>
    </recommendedName>
    <alternativeName>
        <fullName evidence="6">60 kDa chaperonin</fullName>
    </alternativeName>
    <alternativeName>
        <fullName evidence="6">Chaperonin-60</fullName>
        <shortName evidence="6">Cpn60</shortName>
    </alternativeName>
</protein>
<evidence type="ECO:0000256" key="7">
    <source>
        <dbReference type="RuleBase" id="RU000418"/>
    </source>
</evidence>
<keyword evidence="3 6" id="KW-0067">ATP-binding</keyword>
<dbReference type="PROSITE" id="PS00296">
    <property type="entry name" value="CHAPERONINS_CPN60"/>
    <property type="match status" value="1"/>
</dbReference>
<evidence type="ECO:0000256" key="1">
    <source>
        <dbReference type="ARBA" id="ARBA00006607"/>
    </source>
</evidence>
<evidence type="ECO:0000256" key="5">
    <source>
        <dbReference type="ARBA" id="ARBA00023235"/>
    </source>
</evidence>
<comment type="function">
    <text evidence="6 8">Together with its co-chaperonin GroES, plays an essential role in assisting protein folding. The GroEL-GroES system forms a nano-cage that allows encapsulation of the non-native substrate proteins and provides a physical environment optimized to promote and accelerate protein folding.</text>
</comment>
<dbReference type="EC" id="5.6.1.7" evidence="6"/>
<dbReference type="Gene3D" id="1.10.560.10">
    <property type="entry name" value="GroEL-like equatorial domain"/>
    <property type="match status" value="1"/>
</dbReference>
<name>A0ABP1CDU6_9GAMM</name>
<keyword evidence="5 6" id="KW-0413">Isomerase</keyword>
<organism evidence="9 10">
    <name type="scientific">Candidatus Providencia siddallii</name>
    <dbReference type="NCBI Taxonomy" id="1715285"/>
    <lineage>
        <taxon>Bacteria</taxon>
        <taxon>Pseudomonadati</taxon>
        <taxon>Pseudomonadota</taxon>
        <taxon>Gammaproteobacteria</taxon>
        <taxon>Enterobacterales</taxon>
        <taxon>Morganellaceae</taxon>
        <taxon>Providencia</taxon>
    </lineage>
</organism>
<dbReference type="HAMAP" id="MF_00600">
    <property type="entry name" value="CH60"/>
    <property type="match status" value="1"/>
</dbReference>
<dbReference type="Pfam" id="PF00118">
    <property type="entry name" value="Cpn60_TCP1"/>
    <property type="match status" value="1"/>
</dbReference>
<comment type="subcellular location">
    <subcellularLocation>
        <location evidence="6">Cytoplasm</location>
    </subcellularLocation>
</comment>
<dbReference type="InterPro" id="IPR001844">
    <property type="entry name" value="Cpn60/GroEL"/>
</dbReference>
<keyword evidence="6" id="KW-0963">Cytoplasm</keyword>
<feature type="binding site" evidence="6">
    <location>
        <position position="415"/>
    </location>
    <ligand>
        <name>ATP</name>
        <dbReference type="ChEBI" id="CHEBI:30616"/>
    </ligand>
</feature>
<reference evidence="9" key="1">
    <citation type="submission" date="2024-04" db="EMBL/GenBank/DDBJ databases">
        <authorList>
            <person name="Manzano-Marin A."/>
            <person name="Manzano-Marin A."/>
            <person name="Alejandro Manzano Marin A."/>
        </authorList>
    </citation>
    <scope>NUCLEOTIDE SEQUENCE [LARGE SCALE GENOMIC DNA]</scope>
    <source>
        <strain evidence="9">TABTEA</strain>
    </source>
</reference>
<dbReference type="RefSeq" id="WP_341764724.1">
    <property type="nucleotide sequence ID" value="NZ_OZ034688.1"/>
</dbReference>
<dbReference type="SUPFAM" id="SSF48592">
    <property type="entry name" value="GroEL equatorial domain-like"/>
    <property type="match status" value="1"/>
</dbReference>
<gene>
    <name evidence="6 9" type="primary">groL</name>
    <name evidence="6" type="synonym">groEL</name>
    <name evidence="9" type="ORF">PRHACTZTBTEA_331</name>
</gene>
<dbReference type="NCBIfam" id="NF009489">
    <property type="entry name" value="PRK12851.1"/>
    <property type="match status" value="1"/>
</dbReference>
<dbReference type="Gene3D" id="3.30.260.10">
    <property type="entry name" value="TCP-1-like chaperonin intermediate domain"/>
    <property type="match status" value="1"/>
</dbReference>
<dbReference type="InterPro" id="IPR018370">
    <property type="entry name" value="Chaperonin_Cpn60_CS"/>
</dbReference>
<proteinExistence type="inferred from homology"/>
<evidence type="ECO:0000313" key="10">
    <source>
        <dbReference type="Proteomes" id="UP001497533"/>
    </source>
</evidence>
<dbReference type="NCBIfam" id="TIGR02348">
    <property type="entry name" value="GroEL"/>
    <property type="match status" value="1"/>
</dbReference>
<evidence type="ECO:0000256" key="4">
    <source>
        <dbReference type="ARBA" id="ARBA00023186"/>
    </source>
</evidence>
<dbReference type="InterPro" id="IPR002423">
    <property type="entry name" value="Cpn60/GroEL/TCP-1"/>
</dbReference>
<dbReference type="CDD" id="cd03344">
    <property type="entry name" value="GroEL"/>
    <property type="match status" value="1"/>
</dbReference>
<keyword evidence="10" id="KW-1185">Reference proteome</keyword>
<dbReference type="NCBIfam" id="NF000592">
    <property type="entry name" value="PRK00013.1"/>
    <property type="match status" value="1"/>
</dbReference>
<feature type="binding site" evidence="6">
    <location>
        <begin position="479"/>
        <end position="481"/>
    </location>
    <ligand>
        <name>ATP</name>
        <dbReference type="ChEBI" id="CHEBI:30616"/>
    </ligand>
</feature>
<accession>A0ABP1CDU6</accession>
<dbReference type="Proteomes" id="UP001497533">
    <property type="component" value="Chromosome"/>
</dbReference>
<dbReference type="PANTHER" id="PTHR45633">
    <property type="entry name" value="60 KDA HEAT SHOCK PROTEIN, MITOCHONDRIAL"/>
    <property type="match status" value="1"/>
</dbReference>
<dbReference type="InterPro" id="IPR027410">
    <property type="entry name" value="TCP-1-like_intermed_sf"/>
</dbReference>
<dbReference type="PRINTS" id="PR00298">
    <property type="entry name" value="CHAPERONIN60"/>
</dbReference>
<evidence type="ECO:0000313" key="9">
    <source>
        <dbReference type="EMBL" id="CAL1329253.1"/>
    </source>
</evidence>
<dbReference type="EMBL" id="OZ034688">
    <property type="protein sequence ID" value="CAL1329253.1"/>
    <property type="molecule type" value="Genomic_DNA"/>
</dbReference>
<dbReference type="Gene3D" id="3.50.7.10">
    <property type="entry name" value="GroEL"/>
    <property type="match status" value="1"/>
</dbReference>
<dbReference type="InterPro" id="IPR027409">
    <property type="entry name" value="GroEL-like_apical_dom_sf"/>
</dbReference>
<feature type="binding site" evidence="6">
    <location>
        <begin position="87"/>
        <end position="91"/>
    </location>
    <ligand>
        <name>ATP</name>
        <dbReference type="ChEBI" id="CHEBI:30616"/>
    </ligand>
</feature>
<sequence>MAAKDVKFGSDARTKMLRGVNILADAVKVTLGPKGRNVILDKSFGSPVITKDGVSVAREIELDDKFENMGAQMVKEVASKANDSSGDGTTTATVLAQSIVAEGLKAVAAGMDPMDLKRGIDKAVLAAVEGLKELSVPCSDSKSIAQVGTISANSDETVGKLIAEAMKKVGKEGVITVEEGTGLDDELDVVEGMQFDRGYLSPYFINKAETGSVELENPFILLVDKKISNIRELLPILENVAKVSKSLLIIAEDVEGEALATLVVNTIRGIVKVAAVKAPGFGDRRKAMLQDIATLTNGTVISEEIGMELEKATLEDLGQAKKIVINKDTTTIIDGLGKETAIAGRIIQIRQQIEESTSDYDREKLQERVAKLAGGVAVIKVGAATEVEMKAKRARVDDALHATRAAVEEGVVAGGGTALVRVATKLETLKGDNEEQNVGIRVALRAMEAPMRQIVTNAGEEASVIVNNVKAAKGNEGYNAVTANYGDMIKMGILDPTKVTRSALQFAASVAGLMITTEAMIADLPKSNTSDSNVTGGMGGGMNGMNGMM</sequence>
<dbReference type="InterPro" id="IPR027413">
    <property type="entry name" value="GROEL-like_equatorial_sf"/>
</dbReference>
<evidence type="ECO:0000256" key="8">
    <source>
        <dbReference type="RuleBase" id="RU000419"/>
    </source>
</evidence>
<keyword evidence="2 6" id="KW-0547">Nucleotide-binding</keyword>
<dbReference type="SUPFAM" id="SSF54849">
    <property type="entry name" value="GroEL-intermediate domain like"/>
    <property type="match status" value="1"/>
</dbReference>
<feature type="binding site" evidence="6">
    <location>
        <position position="495"/>
    </location>
    <ligand>
        <name>ATP</name>
        <dbReference type="ChEBI" id="CHEBI:30616"/>
    </ligand>
</feature>
<comment type="similarity">
    <text evidence="1 6 7">Belongs to the chaperonin (HSP60) family.</text>
</comment>
<feature type="binding site" evidence="6">
    <location>
        <position position="51"/>
    </location>
    <ligand>
        <name>ATP</name>
        <dbReference type="ChEBI" id="CHEBI:30616"/>
    </ligand>
</feature>
<feature type="binding site" evidence="6">
    <location>
        <begin position="30"/>
        <end position="33"/>
    </location>
    <ligand>
        <name>ATP</name>
        <dbReference type="ChEBI" id="CHEBI:30616"/>
    </ligand>
</feature>
<dbReference type="SUPFAM" id="SSF52029">
    <property type="entry name" value="GroEL apical domain-like"/>
    <property type="match status" value="1"/>
</dbReference>
<dbReference type="NCBIfam" id="NF009488">
    <property type="entry name" value="PRK12850.1"/>
    <property type="match status" value="1"/>
</dbReference>
<evidence type="ECO:0000256" key="6">
    <source>
        <dbReference type="HAMAP-Rule" id="MF_00600"/>
    </source>
</evidence>
<evidence type="ECO:0000256" key="2">
    <source>
        <dbReference type="ARBA" id="ARBA00022741"/>
    </source>
</evidence>
<dbReference type="NCBIfam" id="NF009487">
    <property type="entry name" value="PRK12849.1"/>
    <property type="match status" value="1"/>
</dbReference>
<comment type="subunit">
    <text evidence="6 8">Forms a cylinder of 14 subunits composed of two heptameric rings stacked back-to-back. Interacts with the co-chaperonin GroES.</text>
</comment>